<gene>
    <name evidence="2" type="ORF">QEZ40_005799</name>
</gene>
<keyword evidence="3" id="KW-1185">Reference proteome</keyword>
<feature type="region of interest" description="Disordered" evidence="1">
    <location>
        <begin position="37"/>
        <end position="124"/>
    </location>
</feature>
<reference evidence="2 3" key="1">
    <citation type="submission" date="2023-05" db="EMBL/GenBank/DDBJ databases">
        <title>Sequencing and Assembly of Streptomyces sp. NP73.</title>
        <authorList>
            <person name="Konwar A.N."/>
            <person name="Saikia K."/>
            <person name="Thakur D."/>
        </authorList>
    </citation>
    <scope>NUCLEOTIDE SEQUENCE [LARGE SCALE GENOMIC DNA]</scope>
    <source>
        <strain evidence="2 3">NP73</strain>
    </source>
</reference>
<evidence type="ECO:0000313" key="3">
    <source>
        <dbReference type="Proteomes" id="UP001223390"/>
    </source>
</evidence>
<name>A0ABT7H2P1_9ACTN</name>
<protein>
    <submittedName>
        <fullName evidence="2">Uncharacterized protein</fullName>
    </submittedName>
</protein>
<dbReference type="EMBL" id="JASITI010000056">
    <property type="protein sequence ID" value="MDK9500172.1"/>
    <property type="molecule type" value="Genomic_DNA"/>
</dbReference>
<accession>A0ABT7H2P1</accession>
<organism evidence="2 3">
    <name type="scientific">Streptomyces katrae</name>
    <dbReference type="NCBI Taxonomy" id="68223"/>
    <lineage>
        <taxon>Bacteria</taxon>
        <taxon>Bacillati</taxon>
        <taxon>Actinomycetota</taxon>
        <taxon>Actinomycetes</taxon>
        <taxon>Kitasatosporales</taxon>
        <taxon>Streptomycetaceae</taxon>
        <taxon>Streptomyces</taxon>
    </lineage>
</organism>
<proteinExistence type="predicted"/>
<evidence type="ECO:0000256" key="1">
    <source>
        <dbReference type="SAM" id="MobiDB-lite"/>
    </source>
</evidence>
<evidence type="ECO:0000313" key="2">
    <source>
        <dbReference type="EMBL" id="MDK9500172.1"/>
    </source>
</evidence>
<sequence length="135" mass="14445">MARIVRLQPDLPTAVRPPDLEVGDRAFHRPVIASFRKQKDVDEAADAQADVHEDPDRTGPGNLHYGALDDLPEAQPFPNPSPLGVCHHERIFAPPPAPTARSGPTGTGRIGRQGRADRAGPPLGGCVLWSGQTLL</sequence>
<dbReference type="RefSeq" id="WP_285345851.1">
    <property type="nucleotide sequence ID" value="NZ_JASITI010000056.1"/>
</dbReference>
<comment type="caution">
    <text evidence="2">The sequence shown here is derived from an EMBL/GenBank/DDBJ whole genome shotgun (WGS) entry which is preliminary data.</text>
</comment>
<dbReference type="Proteomes" id="UP001223390">
    <property type="component" value="Unassembled WGS sequence"/>
</dbReference>